<dbReference type="PANTHER" id="PTHR12773:SF0">
    <property type="entry name" value="MULTIFUNCTIONAL METHYLTRANSFERASE SUBUNIT TRM112-LIKE PROTEIN"/>
    <property type="match status" value="1"/>
</dbReference>
<evidence type="ECO:0000256" key="1">
    <source>
        <dbReference type="ARBA" id="ARBA00004141"/>
    </source>
</evidence>
<feature type="transmembrane region" description="Helical" evidence="11">
    <location>
        <begin position="265"/>
        <end position="285"/>
    </location>
</feature>
<evidence type="ECO:0000256" key="8">
    <source>
        <dbReference type="ARBA" id="ARBA00030516"/>
    </source>
</evidence>
<evidence type="ECO:0000256" key="6">
    <source>
        <dbReference type="ARBA" id="ARBA00022989"/>
    </source>
</evidence>
<evidence type="ECO:0000313" key="13">
    <source>
        <dbReference type="EMBL" id="CAF1005793.1"/>
    </source>
</evidence>
<keyword evidence="10" id="KW-0479">Metal-binding</keyword>
<organism evidence="13 14">
    <name type="scientific">Rotaria sordida</name>
    <dbReference type="NCBI Taxonomy" id="392033"/>
    <lineage>
        <taxon>Eukaryota</taxon>
        <taxon>Metazoa</taxon>
        <taxon>Spiralia</taxon>
        <taxon>Gnathifera</taxon>
        <taxon>Rotifera</taxon>
        <taxon>Eurotatoria</taxon>
        <taxon>Bdelloidea</taxon>
        <taxon>Philodinida</taxon>
        <taxon>Philodinidae</taxon>
        <taxon>Rotaria</taxon>
    </lineage>
</organism>
<comment type="subcellular location">
    <subcellularLocation>
        <location evidence="9">Endomembrane system</location>
        <topology evidence="9">Single-pass type IV membrane protein</topology>
    </subcellularLocation>
    <subcellularLocation>
        <location evidence="1">Membrane</location>
        <topology evidence="1">Multi-pass membrane protein</topology>
    </subcellularLocation>
</comment>
<sequence>MNPLESKNDSHTEQLSAKVSRLKNIAIDIDNETKEHNRFLQAMRFDFDTARSFLGGGSRHLGNVMSSGKGDRRFMCYVIGVTNGFPLKINAMKIENVSVDYNRDFIIRILQRIEYDALRGAVIDLGLNELLPKTISETIQQDDKFLRKMHKILLEYEIEEGELICSETGRKFPILKGIPNMLLQKVKTYIKISQIGNHDWRIRYETIIICITFIAVIYYVHAVKQYITRNIHISLFVIISLLGFLPGLHWYCLHGGWSNRFVQHFFPKLFVLYGILGIGTIVYLTKFPERFFPGYFDFIFASHQIWHISSLCAFIWWYVNGIELLQYRRRNPCHTLHK</sequence>
<dbReference type="GO" id="GO:0046982">
    <property type="term" value="F:protein heterodimerization activity"/>
    <property type="evidence" value="ECO:0007669"/>
    <property type="project" value="InterPro"/>
</dbReference>
<dbReference type="Pfam" id="PF03006">
    <property type="entry name" value="HlyIII"/>
    <property type="match status" value="1"/>
</dbReference>
<comment type="similarity">
    <text evidence="2">Belongs to the ADIPOR family.</text>
</comment>
<feature type="binding site" evidence="10">
    <location>
        <position position="307"/>
    </location>
    <ligand>
        <name>Zn(2+)</name>
        <dbReference type="ChEBI" id="CHEBI:29105"/>
    </ligand>
</feature>
<evidence type="ECO:0000313" key="14">
    <source>
        <dbReference type="Proteomes" id="UP000663889"/>
    </source>
</evidence>
<dbReference type="PROSITE" id="PS50192">
    <property type="entry name" value="T_SNARE"/>
    <property type="match status" value="1"/>
</dbReference>
<dbReference type="InterPro" id="IPR039127">
    <property type="entry name" value="Trm112"/>
</dbReference>
<dbReference type="InterPro" id="IPR005651">
    <property type="entry name" value="Trm112-like"/>
</dbReference>
<comment type="caution">
    <text evidence="13">The sequence shown here is derived from an EMBL/GenBank/DDBJ whole genome shotgun (WGS) entry which is preliminary data.</text>
</comment>
<dbReference type="InterPro" id="IPR000727">
    <property type="entry name" value="T_SNARE_dom"/>
</dbReference>
<gene>
    <name evidence="13" type="ORF">SEV965_LOCUS11028</name>
</gene>
<dbReference type="Proteomes" id="UP000663889">
    <property type="component" value="Unassembled WGS sequence"/>
</dbReference>
<dbReference type="Gene3D" id="2.20.25.10">
    <property type="match status" value="1"/>
</dbReference>
<evidence type="ECO:0000256" key="10">
    <source>
        <dbReference type="PIRSR" id="PIRSR604254-1"/>
    </source>
</evidence>
<protein>
    <recommendedName>
        <fullName evidence="4">Multifunctional methyltransferase subunit TRM112-like protein</fullName>
    </recommendedName>
    <alternativeName>
        <fullName evidence="8">tRNA methyltransferase 112 homolog</fullName>
    </alternativeName>
</protein>
<dbReference type="InterPro" id="IPR039899">
    <property type="entry name" value="BET1_SNARE"/>
</dbReference>
<dbReference type="SUPFAM" id="SSF58038">
    <property type="entry name" value="SNARE fusion complex"/>
    <property type="match status" value="1"/>
</dbReference>
<feature type="transmembrane region" description="Helical" evidence="11">
    <location>
        <begin position="233"/>
        <end position="253"/>
    </location>
</feature>
<evidence type="ECO:0000256" key="4">
    <source>
        <dbReference type="ARBA" id="ARBA00019989"/>
    </source>
</evidence>
<dbReference type="AlphaFoldDB" id="A0A814H4Z5"/>
<dbReference type="GO" id="GO:0030488">
    <property type="term" value="P:tRNA methylation"/>
    <property type="evidence" value="ECO:0007669"/>
    <property type="project" value="TreeGrafter"/>
</dbReference>
<dbReference type="CDD" id="cd21089">
    <property type="entry name" value="Trm112-like"/>
    <property type="match status" value="1"/>
</dbReference>
<evidence type="ECO:0000256" key="3">
    <source>
        <dbReference type="ARBA" id="ARBA00007980"/>
    </source>
</evidence>
<keyword evidence="6 11" id="KW-1133">Transmembrane helix</keyword>
<proteinExistence type="inferred from homology"/>
<dbReference type="GO" id="GO:0012505">
    <property type="term" value="C:endomembrane system"/>
    <property type="evidence" value="ECO:0007669"/>
    <property type="project" value="UniProtKB-SubCell"/>
</dbReference>
<feature type="transmembrane region" description="Helical" evidence="11">
    <location>
        <begin position="305"/>
        <end position="325"/>
    </location>
</feature>
<evidence type="ECO:0000256" key="5">
    <source>
        <dbReference type="ARBA" id="ARBA00022692"/>
    </source>
</evidence>
<dbReference type="Gene3D" id="1.20.5.110">
    <property type="match status" value="1"/>
</dbReference>
<evidence type="ECO:0000256" key="7">
    <source>
        <dbReference type="ARBA" id="ARBA00023136"/>
    </source>
</evidence>
<evidence type="ECO:0000256" key="9">
    <source>
        <dbReference type="ARBA" id="ARBA00046280"/>
    </source>
</evidence>
<comment type="similarity">
    <text evidence="3">Belongs to the TRM112 family.</text>
</comment>
<feature type="transmembrane region" description="Helical" evidence="11">
    <location>
        <begin position="202"/>
        <end position="221"/>
    </location>
</feature>
<evidence type="ECO:0000259" key="12">
    <source>
        <dbReference type="PROSITE" id="PS50192"/>
    </source>
</evidence>
<keyword evidence="5 11" id="KW-0812">Transmembrane</keyword>
<dbReference type="PANTHER" id="PTHR12773">
    <property type="entry name" value="UPF0315 PROTEIN-RELATED"/>
    <property type="match status" value="1"/>
</dbReference>
<dbReference type="GO" id="GO:0046872">
    <property type="term" value="F:metal ion binding"/>
    <property type="evidence" value="ECO:0007669"/>
    <property type="project" value="UniProtKB-KW"/>
</dbReference>
<dbReference type="CDD" id="cd15853">
    <property type="entry name" value="SNARE_Bet1"/>
    <property type="match status" value="1"/>
</dbReference>
<dbReference type="InterPro" id="IPR004254">
    <property type="entry name" value="AdipoR/HlyIII-related"/>
</dbReference>
<keyword evidence="10" id="KW-0862">Zinc</keyword>
<dbReference type="Pfam" id="PF03966">
    <property type="entry name" value="Trm112p"/>
    <property type="match status" value="1"/>
</dbReference>
<accession>A0A814H4Z5</accession>
<dbReference type="EMBL" id="CAJNOU010000466">
    <property type="protein sequence ID" value="CAF1005793.1"/>
    <property type="molecule type" value="Genomic_DNA"/>
</dbReference>
<reference evidence="13" key="1">
    <citation type="submission" date="2021-02" db="EMBL/GenBank/DDBJ databases">
        <authorList>
            <person name="Nowell W R."/>
        </authorList>
    </citation>
    <scope>NUCLEOTIDE SEQUENCE</scope>
</reference>
<keyword evidence="7 11" id="KW-0472">Membrane</keyword>
<evidence type="ECO:0000256" key="11">
    <source>
        <dbReference type="SAM" id="Phobius"/>
    </source>
</evidence>
<evidence type="ECO:0000256" key="2">
    <source>
        <dbReference type="ARBA" id="ARBA00007018"/>
    </source>
</evidence>
<name>A0A814H4Z5_9BILA</name>
<dbReference type="GO" id="GO:0070476">
    <property type="term" value="P:rRNA (guanine-N7)-methylation"/>
    <property type="evidence" value="ECO:0007669"/>
    <property type="project" value="TreeGrafter"/>
</dbReference>
<feature type="binding site" evidence="10">
    <location>
        <position position="303"/>
    </location>
    <ligand>
        <name>Zn(2+)</name>
        <dbReference type="ChEBI" id="CHEBI:29105"/>
    </ligand>
</feature>
<feature type="domain" description="T-SNARE coiled-coil homology" evidence="12">
    <location>
        <begin position="2"/>
        <end position="64"/>
    </location>
</feature>
<dbReference type="SUPFAM" id="SSF158997">
    <property type="entry name" value="Trm112p-like"/>
    <property type="match status" value="1"/>
</dbReference>
<dbReference type="GO" id="GO:0016020">
    <property type="term" value="C:membrane"/>
    <property type="evidence" value="ECO:0007669"/>
    <property type="project" value="UniProtKB-SubCell"/>
</dbReference>